<comment type="subcellular location">
    <subcellularLocation>
        <location evidence="1">Secreted</location>
    </subcellularLocation>
</comment>
<dbReference type="OrthoDB" id="6095501at2759"/>
<accession>A0A210R245</accession>
<evidence type="ECO:0000256" key="2">
    <source>
        <dbReference type="ARBA" id="ARBA00022525"/>
    </source>
</evidence>
<dbReference type="SMART" id="SM01169">
    <property type="entry name" value="DUF1943"/>
    <property type="match status" value="1"/>
</dbReference>
<dbReference type="PROSITE" id="PS51211">
    <property type="entry name" value="VITELLOGENIN"/>
    <property type="match status" value="1"/>
</dbReference>
<name>A0A210R245_MIZYE</name>
<evidence type="ECO:0000256" key="4">
    <source>
        <dbReference type="ARBA" id="ARBA00023180"/>
    </source>
</evidence>
<evidence type="ECO:0000256" key="5">
    <source>
        <dbReference type="PROSITE-ProRule" id="PRU00557"/>
    </source>
</evidence>
<dbReference type="InterPro" id="IPR050733">
    <property type="entry name" value="Vitellogenin/Apolipophorin"/>
</dbReference>
<dbReference type="PANTHER" id="PTHR23345:SF15">
    <property type="entry name" value="VITELLOGENIN 1-RELATED"/>
    <property type="match status" value="1"/>
</dbReference>
<evidence type="ECO:0000313" key="8">
    <source>
        <dbReference type="Proteomes" id="UP000242188"/>
    </source>
</evidence>
<dbReference type="InterPro" id="IPR015255">
    <property type="entry name" value="Vitellinogen_open_b-sht"/>
</dbReference>
<sequence>MPVTGSVDALRLMTELILSEDVTGPETDIWLTTLSFVQSPTKDMLRELTPLISLSSGNALLPVSSLVHAYCSSTSCDGDMVIHNIMNALKEKMAVGCFVDEDNIQMTILSLRAIGNTGQSNQTVQLINSCSEKSENPVEVRLAAIDAFRHFPCNVERYNLMLMFTNKTEDPELRIAAYLASMQCTDEQTLDMVQTVLEDEEVNQVGSFVWSHLKNLNETSNRHRQNIRNILTAVQLGNKFNLDKTKFSHNFEKSIFLQQYNIGSSFESNVVWSPSSFVPRSLSANLTVDLFGRSVNLLDIGGRFEGLDTFLESYFGPNGHFSNGAANEIAKHIASSIRFQKLMDIGSKVCVYMVYLKGSVYARVFGQEIGFTRFDGRRPIFGEGFNILEMLISMSKNKEHTITQNVLFLDSSLTIPTSAGFPLSLTANGAATIDMKLLGKMDLRKLIISPRSVSINGAIQPSASVDVSGLMSLDAFVTRSGTKVVSNLHTSTVLQGKIEYIEGQNVELELDMPREKIEILSFKTAVFIIKNNSQREQITANKQSHRLCTGDIVGTCIGLQLCGEIEYPNASLQTEAPYFPLTGPMHMKVQLLKKDTMSGYKFEAKFVKTNQAVTARIGVDTPGSVIDRRIGAELAIIMMDPSVTLNLFSPWKNATFNGNCALQNTRSLRRLFGRISVDSNHDYYMNAEVLRSRRGHSFVYTPRLDLHLPIHDPIRLEGNIVYLPFKTIDMDMVLSGLTSSPVMAKVTLNNKSMIRSMLGSISFEPGKTFRASAGLHKITSNRAVKYRPFMSVRTPKREVLMFDGSAEYRPGKTVTMGFILRKVTKEGVTMFCRIRKIGSKKNQRYETKVDVSSPYINTKVQSSVVVRGGKAIITRSSVDYVIPRVIRDKITINGKANLALTKYLTEVLGTLNVHFKKKSEYNTDVSTELTHNMRTTSVGINIKYGVDKKGTDKIVSLYTTLVHRLTWSEPTVSLNSTYRQPAKGIDVRFNAGHTHNERSMESSVSYASGPAEPFALTVRVKKGNTPRKALFGSILLSYIGRDIKVGYDLLEDDDGIYKNRMTAEWEPSKKNIISTVFRMPSRREIQCSIDVHFVDYRRVRFSGRYLMDINNISSLSELSLAGRKYALSHSLVFQNREIQFTTDIKFPPRHIVLEVNFIPRMPLYTVRTNAMWATINSPVRRLHLLAFVNADNFGFSILKKSPLGQFEADFNLHGDYDFRSRAHIQWGTLKGLTVNGTFRNDGINGNTNVKGIVKVTSPLRGYRFISMVASHISDRERYSTKFNVHTKSRKKISASVIIRKPVSMSYLVGDISFKSTLKHFQVLTLECVHIMERGLSTMTKFSWNRNAIQINLKGYNRGTKYLRDVSGTFGVKSTFPDISSIIITGKHVDAGRRFSNNFRLLRNGNGIKYEGEMLHDQHGWQVQNSGFITCQILSKKFHSSWNHINTQSEIITHLNSTLGKRNLKIEFDMDRALTIERGTFNLRFKIVGNVLPNVEMFAMHTHSTQGLDNSFTLRRRTELLFSAANQIQLDGISIESSHTAQVMNKVYLLKTVARYLNYPYSGLVEFQWPNKKHVHVSCMWNKINGLYNGDVAIRTPKSKDFLLALQQSNASQELVSTIAASHKSKIIIFMENRYRWDDIKFVHIEVSTNYKIVRTMRGNVTLSGNLKNFHAESHVNIQYRPNKYIDLDAILSNIGKIEGALLLRIPQKEDVRLVYLQNENPINIHMELQYHPWKMFETDLKIVFGENAEFVILSKTPFTQDLVGILRHFTFPSRIASHAEVKYGFTKVLFGDASFGWKNNITGNFAVKSSYIENVSAGFFHKRTFRYFKTQWEFQRRSKSMFEGDIELSTDKTFTNRALLSLTVSGFKRINAAVVHRGRLTNFNTNANFKYGNAKFDIIAMFTIIPNLEGSIQIVTPLKGYKTLHASVYHQGSRKAFDTKASIGIGKSTIVGTARFTLRPVSIEMNFQTPLTKYKQRRLFYTHSGSRTQFQCRAEIFINNNKKFLGDIQFSLKPLTGSLSLITPFSGYEKLTMKLSHEVKQEDYQCFLDVNLPRERKLTVSANLDFSVPLTRSAGLAIVTPFKKYDKIEAGISVTGSLKKFECRSLIGIGKKQIIGFARFDVVESIAGEIAFMTPFVGYRRLSVGFQYVGASINFKLRTEVMVVDSVYEMEFTYSALRDYEALLVVRFPNAEDIRLSTLISRRRRKIVTQADLTYGRIDVANANFKCTLLPKIKGSGDFTSNWTKPAKLYLSHEGSLQDFQTVIRVEYDKDSVVLDTKLDTTDDISGRLILRSPFSSMERMNATIFHSSRQSSYQYHFESGSDSKETTDINMAVYLLNGKDIMLDITAPFDDMKHVILVVNYTNENNNLKGRIQMSIDQEAIECNVIMNMSNGVIGQIVVQTPWYKDVTGALTYNGQFSAFQSHLHLNYNGRLQFGTDVVVSTESRTALTLSVDTPFAQARHLECSVMQQGTLRQFSTDVHIVFNEHRLTGDIDVNVINGIMASGSLITSFTEDMIISLSHNGTMTHMQSQVEMMHGQMQHLYINISCDLPSAIDVNISLHTALERFNNLQMEISHARGIDGFHTSGLVVCNTNRKVELHIHLINETEHTGLLAFDSPLTSAINASFQAHEGEYAVDLFHKDVELVFAKLSINAEGTLLVRTVSDSIRNIQMTLSNNLTNGLLRIQSSFSELQDTSVFLSFNYSRDAVITNAEVRYRNKLITCDLEIDLHSKSHVSFAIQNPFQIEEDIIGSFDYKNTHEKVVNRVFLRVSPLHVFDSNISFFSHRKFNLSIALQSQLAGYEHLSLMFGHFLSNDNLASHVEISHQPDKIFEIDVLGSMRNDISGKFGMKTPLHGYEETLAVFRNKFRSNTFVFDGKLKHNGQNFVANVSLSITSGNATIQTPYFGYEHLNFAYNRNLKPDHLSLFLEASRETDSVYGVTIDIGLPSGIVYIQTPVSGYEELSAIYDNKVQSDSFSSYTKIIYATGKNIELALNCSLQEGSLLVRTPLSGYENVSVSFLNIRTNDMFVNKVEIALHNRTPRGYRIYINHISSEGFVVNITLKAILPRLDFLQGSLGLFWKKRFVSFANLAASVEGDLHELSMNVKRDNPSGITILAQKADSPMMTESNTSNIVVTFTATNSNQTILEFALNKNDGCLLSLKIQKPYSIRLFLCENKASNKHLDNVSDIGARMTNNLDINSNLTNGWTIMLTIEGATLFRIIHKTNDKYYLQTKALHEHLLVQLGSRALQVDNIYSSGNYTTRNTSVEVLSGEEALLKVQGCISSLKQSTTMKVSWTFPRIGKVHEIHSIVMHNSGNMLYDGMIEMRNSEDADKHMVVYSRVEDDLTDMGRNFSFIFGIKHLITTVNVQLLSHIGYINDVYFTGTDIQYLNADNENKDIRVKGTINNALTEAAFEIMSPIKLMRFSGQVHTDSPYGIYLHNTVDETPMVLELNVDPTQPYIDGRIEIPDRVISLEVYFINDTFMRAAIYREYSTGRVNDTSITMRLHSSRIISTSINWRPALVQDITNYGLSLTTLSDISMPLRDLGNSVSEEIDSKYNYIRQYTFSELATISRLSVDKMREVQQSIVVLKTRINQDYVMADFSMNMAVVDLLIDRVS</sequence>
<dbReference type="InterPro" id="IPR011030">
    <property type="entry name" value="Lipovitellin_superhlx_dom"/>
</dbReference>
<keyword evidence="2" id="KW-0964">Secreted</keyword>
<dbReference type="EMBL" id="NEDP02000756">
    <property type="protein sequence ID" value="OWF55153.1"/>
    <property type="molecule type" value="Genomic_DNA"/>
</dbReference>
<keyword evidence="4" id="KW-0325">Glycoprotein</keyword>
<dbReference type="Gene3D" id="2.20.50.20">
    <property type="entry name" value="Lipovitellin. Chain A, domain 3"/>
    <property type="match status" value="1"/>
</dbReference>
<proteinExistence type="predicted"/>
<keyword evidence="3" id="KW-1015">Disulfide bond</keyword>
<dbReference type="Pfam" id="PF01347">
    <property type="entry name" value="Vitellogenin_N"/>
    <property type="match status" value="1"/>
</dbReference>
<dbReference type="InterPro" id="IPR009454">
    <property type="entry name" value="Lipid_transpt_open_b-sht"/>
</dbReference>
<evidence type="ECO:0000256" key="3">
    <source>
        <dbReference type="ARBA" id="ARBA00023157"/>
    </source>
</evidence>
<comment type="caution">
    <text evidence="5">Lacks conserved residue(s) required for the propagation of feature annotation.</text>
</comment>
<keyword evidence="8" id="KW-1185">Reference proteome</keyword>
<reference evidence="7 8" key="1">
    <citation type="journal article" date="2017" name="Nat. Ecol. Evol.">
        <title>Scallop genome provides insights into evolution of bilaterian karyotype and development.</title>
        <authorList>
            <person name="Wang S."/>
            <person name="Zhang J."/>
            <person name="Jiao W."/>
            <person name="Li J."/>
            <person name="Xun X."/>
            <person name="Sun Y."/>
            <person name="Guo X."/>
            <person name="Huan P."/>
            <person name="Dong B."/>
            <person name="Zhang L."/>
            <person name="Hu X."/>
            <person name="Sun X."/>
            <person name="Wang J."/>
            <person name="Zhao C."/>
            <person name="Wang Y."/>
            <person name="Wang D."/>
            <person name="Huang X."/>
            <person name="Wang R."/>
            <person name="Lv J."/>
            <person name="Li Y."/>
            <person name="Zhang Z."/>
            <person name="Liu B."/>
            <person name="Lu W."/>
            <person name="Hui Y."/>
            <person name="Liang J."/>
            <person name="Zhou Z."/>
            <person name="Hou R."/>
            <person name="Li X."/>
            <person name="Liu Y."/>
            <person name="Li H."/>
            <person name="Ning X."/>
            <person name="Lin Y."/>
            <person name="Zhao L."/>
            <person name="Xing Q."/>
            <person name="Dou J."/>
            <person name="Li Y."/>
            <person name="Mao J."/>
            <person name="Guo H."/>
            <person name="Dou H."/>
            <person name="Li T."/>
            <person name="Mu C."/>
            <person name="Jiang W."/>
            <person name="Fu Q."/>
            <person name="Fu X."/>
            <person name="Miao Y."/>
            <person name="Liu J."/>
            <person name="Yu Q."/>
            <person name="Li R."/>
            <person name="Liao H."/>
            <person name="Li X."/>
            <person name="Kong Y."/>
            <person name="Jiang Z."/>
            <person name="Chourrout D."/>
            <person name="Li R."/>
            <person name="Bao Z."/>
        </authorList>
    </citation>
    <scope>NUCLEOTIDE SEQUENCE [LARGE SCALE GENOMIC DNA]</scope>
    <source>
        <strain evidence="7 8">PY_sf001</strain>
    </source>
</reference>
<evidence type="ECO:0000259" key="6">
    <source>
        <dbReference type="PROSITE" id="PS51211"/>
    </source>
</evidence>
<evidence type="ECO:0000313" key="7">
    <source>
        <dbReference type="EMBL" id="OWF55153.1"/>
    </source>
</evidence>
<dbReference type="Proteomes" id="UP000242188">
    <property type="component" value="Unassembled WGS sequence"/>
</dbReference>
<dbReference type="STRING" id="6573.A0A210R245"/>
<dbReference type="Gene3D" id="1.25.10.20">
    <property type="entry name" value="Vitellinogen, superhelical"/>
    <property type="match status" value="1"/>
</dbReference>
<dbReference type="InterPro" id="IPR001747">
    <property type="entry name" value="Vitellogenin_N"/>
</dbReference>
<dbReference type="Pfam" id="PF06448">
    <property type="entry name" value="DUF1081"/>
    <property type="match status" value="1"/>
</dbReference>
<dbReference type="GO" id="GO:0005319">
    <property type="term" value="F:lipid transporter activity"/>
    <property type="evidence" value="ECO:0007669"/>
    <property type="project" value="InterPro"/>
</dbReference>
<comment type="caution">
    <text evidence="7">The sequence shown here is derived from an EMBL/GenBank/DDBJ whole genome shotgun (WGS) entry which is preliminary data.</text>
</comment>
<dbReference type="PANTHER" id="PTHR23345">
    <property type="entry name" value="VITELLOGENIN-RELATED"/>
    <property type="match status" value="1"/>
</dbReference>
<dbReference type="InterPro" id="IPR015817">
    <property type="entry name" value="Vitellinogen_open_b-sht_sub1"/>
</dbReference>
<organism evidence="7 8">
    <name type="scientific">Mizuhopecten yessoensis</name>
    <name type="common">Japanese scallop</name>
    <name type="synonym">Patinopecten yessoensis</name>
    <dbReference type="NCBI Taxonomy" id="6573"/>
    <lineage>
        <taxon>Eukaryota</taxon>
        <taxon>Metazoa</taxon>
        <taxon>Spiralia</taxon>
        <taxon>Lophotrochozoa</taxon>
        <taxon>Mollusca</taxon>
        <taxon>Bivalvia</taxon>
        <taxon>Autobranchia</taxon>
        <taxon>Pteriomorphia</taxon>
        <taxon>Pectinida</taxon>
        <taxon>Pectinoidea</taxon>
        <taxon>Pectinidae</taxon>
        <taxon>Mizuhopecten</taxon>
    </lineage>
</organism>
<evidence type="ECO:0000256" key="1">
    <source>
        <dbReference type="ARBA" id="ARBA00004613"/>
    </source>
</evidence>
<dbReference type="GO" id="GO:0005576">
    <property type="term" value="C:extracellular region"/>
    <property type="evidence" value="ECO:0007669"/>
    <property type="project" value="UniProtKB-SubCell"/>
</dbReference>
<protein>
    <submittedName>
        <fullName evidence="7">Apolipophorin</fullName>
    </submittedName>
</protein>
<dbReference type="GO" id="GO:0045735">
    <property type="term" value="F:nutrient reservoir activity"/>
    <property type="evidence" value="ECO:0007669"/>
    <property type="project" value="UniProtKB-KW"/>
</dbReference>
<dbReference type="Pfam" id="PF09172">
    <property type="entry name" value="Vit_open_b-sht"/>
    <property type="match status" value="1"/>
</dbReference>
<feature type="domain" description="Vitellogenin" evidence="6">
    <location>
        <begin position="1"/>
        <end position="282"/>
    </location>
</feature>
<gene>
    <name evidence="7" type="ORF">KP79_PYT14525</name>
</gene>
<dbReference type="SUPFAM" id="SSF48431">
    <property type="entry name" value="Lipovitellin-phosvitin complex, superhelical domain"/>
    <property type="match status" value="1"/>
</dbReference>
<dbReference type="SUPFAM" id="SSF56968">
    <property type="entry name" value="Lipovitellin-phosvitin complex, beta-sheet shell regions"/>
    <property type="match status" value="1"/>
</dbReference>
<dbReference type="InterPro" id="IPR015819">
    <property type="entry name" value="Lipid_transp_b-sht_shell"/>
</dbReference>
<dbReference type="Gene3D" id="2.20.80.10">
    <property type="entry name" value="Lipovitellin-phosvitin complex, chain A, domain 4"/>
    <property type="match status" value="1"/>
</dbReference>